<accession>A0A919GE56</accession>
<dbReference type="AlphaFoldDB" id="A0A919GE56"/>
<dbReference type="InterPro" id="IPR036527">
    <property type="entry name" value="SCP2_sterol-bd_dom_sf"/>
</dbReference>
<dbReference type="Pfam" id="PF07398">
    <property type="entry name" value="MDMPI_C"/>
    <property type="match status" value="1"/>
</dbReference>
<organism evidence="3 4">
    <name type="scientific">Streptomyces sulfonofaciens</name>
    <dbReference type="NCBI Taxonomy" id="68272"/>
    <lineage>
        <taxon>Bacteria</taxon>
        <taxon>Bacillati</taxon>
        <taxon>Actinomycetota</taxon>
        <taxon>Actinomycetes</taxon>
        <taxon>Kitasatosporales</taxon>
        <taxon>Streptomycetaceae</taxon>
        <taxon>Streptomyces</taxon>
    </lineage>
</organism>
<keyword evidence="3" id="KW-0413">Isomerase</keyword>
<dbReference type="Pfam" id="PF11716">
    <property type="entry name" value="MDMPI_N"/>
    <property type="match status" value="1"/>
</dbReference>
<dbReference type="NCBIfam" id="TIGR03083">
    <property type="entry name" value="maleylpyruvate isomerase family mycothiol-dependent enzyme"/>
    <property type="match status" value="1"/>
</dbReference>
<dbReference type="GO" id="GO:0016853">
    <property type="term" value="F:isomerase activity"/>
    <property type="evidence" value="ECO:0007669"/>
    <property type="project" value="UniProtKB-KW"/>
</dbReference>
<dbReference type="Gene3D" id="1.20.120.450">
    <property type="entry name" value="dinb family like domain"/>
    <property type="match status" value="1"/>
</dbReference>
<gene>
    <name evidence="3" type="ORF">GCM10018793_41740</name>
</gene>
<protein>
    <submittedName>
        <fullName evidence="3">Maleylpyruvate isomerase</fullName>
    </submittedName>
</protein>
<dbReference type="GO" id="GO:0046872">
    <property type="term" value="F:metal ion binding"/>
    <property type="evidence" value="ECO:0007669"/>
    <property type="project" value="InterPro"/>
</dbReference>
<evidence type="ECO:0000259" key="2">
    <source>
        <dbReference type="Pfam" id="PF11716"/>
    </source>
</evidence>
<evidence type="ECO:0000259" key="1">
    <source>
        <dbReference type="Pfam" id="PF07398"/>
    </source>
</evidence>
<dbReference type="EMBL" id="BNCD01000012">
    <property type="protein sequence ID" value="GHH82289.1"/>
    <property type="molecule type" value="Genomic_DNA"/>
</dbReference>
<sequence>MPAAETPLDRSLGWQREGTARFEAAVAALGDADLAAPSALPGWSRAHVVAHLARNADALANLLDWARTGIENPMYHAPGQRERDIEASARQEPESLRADLAAADLRLATATASHPAVAWQARVRSALGRSIPASEVPWLRTREVWVHLVDLDAGVSFDALPADLVRALLDDITQTVSRRGGAPDLVLEATDDPGPVWTIADGSAPGARRVSGRAADLLRWAAGRPLPGPGGLATEGPLPVLPRWL</sequence>
<reference evidence="3" key="2">
    <citation type="submission" date="2020-09" db="EMBL/GenBank/DDBJ databases">
        <authorList>
            <person name="Sun Q."/>
            <person name="Ohkuma M."/>
        </authorList>
    </citation>
    <scope>NUCLEOTIDE SEQUENCE</scope>
    <source>
        <strain evidence="3">JCM 5069</strain>
    </source>
</reference>
<dbReference type="SUPFAM" id="SSF55718">
    <property type="entry name" value="SCP-like"/>
    <property type="match status" value="1"/>
</dbReference>
<reference evidence="3" key="1">
    <citation type="journal article" date="2014" name="Int. J. Syst. Evol. Microbiol.">
        <title>Complete genome sequence of Corynebacterium casei LMG S-19264T (=DSM 44701T), isolated from a smear-ripened cheese.</title>
        <authorList>
            <consortium name="US DOE Joint Genome Institute (JGI-PGF)"/>
            <person name="Walter F."/>
            <person name="Albersmeier A."/>
            <person name="Kalinowski J."/>
            <person name="Ruckert C."/>
        </authorList>
    </citation>
    <scope>NUCLEOTIDE SEQUENCE</scope>
    <source>
        <strain evidence="3">JCM 5069</strain>
    </source>
</reference>
<evidence type="ECO:0000313" key="4">
    <source>
        <dbReference type="Proteomes" id="UP000603708"/>
    </source>
</evidence>
<feature type="domain" description="MDMPI C-terminal" evidence="1">
    <location>
        <begin position="160"/>
        <end position="243"/>
    </location>
</feature>
<evidence type="ECO:0000313" key="3">
    <source>
        <dbReference type="EMBL" id="GHH82289.1"/>
    </source>
</evidence>
<dbReference type="Gene3D" id="3.30.1050.20">
    <property type="match status" value="1"/>
</dbReference>
<feature type="domain" description="Mycothiol-dependent maleylpyruvate isomerase metal-binding" evidence="2">
    <location>
        <begin position="16"/>
        <end position="151"/>
    </location>
</feature>
<proteinExistence type="predicted"/>
<dbReference type="RefSeq" id="WP_189934254.1">
    <property type="nucleotide sequence ID" value="NZ_BNCD01000012.1"/>
</dbReference>
<keyword evidence="4" id="KW-1185">Reference proteome</keyword>
<dbReference type="InterPro" id="IPR010872">
    <property type="entry name" value="MDMPI_C-term_domain"/>
</dbReference>
<dbReference type="InterPro" id="IPR017517">
    <property type="entry name" value="Maleyloyr_isom"/>
</dbReference>
<comment type="caution">
    <text evidence="3">The sequence shown here is derived from an EMBL/GenBank/DDBJ whole genome shotgun (WGS) entry which is preliminary data.</text>
</comment>
<dbReference type="InterPro" id="IPR024344">
    <property type="entry name" value="MDMPI_metal-binding"/>
</dbReference>
<dbReference type="Proteomes" id="UP000603708">
    <property type="component" value="Unassembled WGS sequence"/>
</dbReference>
<name>A0A919GE56_9ACTN</name>
<dbReference type="InterPro" id="IPR034660">
    <property type="entry name" value="DinB/YfiT-like"/>
</dbReference>
<dbReference type="SUPFAM" id="SSF109854">
    <property type="entry name" value="DinB/YfiT-like putative metalloenzymes"/>
    <property type="match status" value="1"/>
</dbReference>